<reference evidence="1" key="1">
    <citation type="submission" date="2020-06" db="EMBL/GenBank/DDBJ databases">
        <authorList>
            <person name="Onetto C."/>
        </authorList>
    </citation>
    <scope>NUCLEOTIDE SEQUENCE</scope>
</reference>
<sequence length="126" mass="14335">MDDQDGEKNLPLQRFRNFLVVDDAVLQSVASASFPNDTDVTAREKVAPYVKVVDAQHQRGARLPPTTSARSGRDVEPAKLFPGYMRVSVLELRFIWEKNFSYDLLVPCPRTLSDGEPDWSNRHKVF</sequence>
<name>A0A9N8PIC8_9PEZI</name>
<dbReference type="EMBL" id="CAIJEN010000016">
    <property type="protein sequence ID" value="CAD0096208.1"/>
    <property type="molecule type" value="Genomic_DNA"/>
</dbReference>
<dbReference type="Proteomes" id="UP000716446">
    <property type="component" value="Unassembled WGS sequence"/>
</dbReference>
<comment type="caution">
    <text evidence="1">The sequence shown here is derived from an EMBL/GenBank/DDBJ whole genome shotgun (WGS) entry which is preliminary data.</text>
</comment>
<evidence type="ECO:0000313" key="2">
    <source>
        <dbReference type="Proteomes" id="UP000716446"/>
    </source>
</evidence>
<gene>
    <name evidence="1" type="ORF">AWRI4619_LOCUS9261</name>
</gene>
<dbReference type="AlphaFoldDB" id="A0A9N8PIC8"/>
<evidence type="ECO:0000313" key="1">
    <source>
        <dbReference type="EMBL" id="CAD0096208.1"/>
    </source>
</evidence>
<accession>A0A9N8PIC8</accession>
<keyword evidence="2" id="KW-1185">Reference proteome</keyword>
<protein>
    <submittedName>
        <fullName evidence="1">Uncharacterized protein</fullName>
    </submittedName>
</protein>
<proteinExistence type="predicted"/>
<organism evidence="1 2">
    <name type="scientific">Aureobasidium vineae</name>
    <dbReference type="NCBI Taxonomy" id="2773715"/>
    <lineage>
        <taxon>Eukaryota</taxon>
        <taxon>Fungi</taxon>
        <taxon>Dikarya</taxon>
        <taxon>Ascomycota</taxon>
        <taxon>Pezizomycotina</taxon>
        <taxon>Dothideomycetes</taxon>
        <taxon>Dothideomycetidae</taxon>
        <taxon>Dothideales</taxon>
        <taxon>Saccotheciaceae</taxon>
        <taxon>Aureobasidium</taxon>
    </lineage>
</organism>